<protein>
    <submittedName>
        <fullName evidence="6">MarR family transcriptional regulator with acetyltransferase activity</fullName>
    </submittedName>
</protein>
<evidence type="ECO:0000259" key="4">
    <source>
        <dbReference type="PROSITE" id="PS50995"/>
    </source>
</evidence>
<organism evidence="6 7">
    <name type="scientific">Marinomonas pollencensis</name>
    <dbReference type="NCBI Taxonomy" id="491954"/>
    <lineage>
        <taxon>Bacteria</taxon>
        <taxon>Pseudomonadati</taxon>
        <taxon>Pseudomonadota</taxon>
        <taxon>Gammaproteobacteria</taxon>
        <taxon>Oceanospirillales</taxon>
        <taxon>Oceanospirillaceae</taxon>
        <taxon>Marinomonas</taxon>
    </lineage>
</organism>
<dbReference type="Proteomes" id="UP000256542">
    <property type="component" value="Unassembled WGS sequence"/>
</dbReference>
<feature type="domain" description="HTH marR-type" evidence="4">
    <location>
        <begin position="6"/>
        <end position="139"/>
    </location>
</feature>
<dbReference type="Gene3D" id="1.10.10.10">
    <property type="entry name" value="Winged helix-like DNA-binding domain superfamily/Winged helix DNA-binding domain"/>
    <property type="match status" value="1"/>
</dbReference>
<proteinExistence type="predicted"/>
<dbReference type="InterPro" id="IPR036388">
    <property type="entry name" value="WH-like_DNA-bd_sf"/>
</dbReference>
<dbReference type="InterPro" id="IPR000182">
    <property type="entry name" value="GNAT_dom"/>
</dbReference>
<accession>A0A3E0DUK8</accession>
<evidence type="ECO:0000313" key="7">
    <source>
        <dbReference type="Proteomes" id="UP000256542"/>
    </source>
</evidence>
<feature type="domain" description="N-acetyltransferase" evidence="5">
    <location>
        <begin position="168"/>
        <end position="314"/>
    </location>
</feature>
<dbReference type="PANTHER" id="PTHR43617:SF36">
    <property type="entry name" value="GCN5-RELATED N-ACETYLTRANSFERASE"/>
    <property type="match status" value="1"/>
</dbReference>
<dbReference type="GO" id="GO:0003677">
    <property type="term" value="F:DNA binding"/>
    <property type="evidence" value="ECO:0007669"/>
    <property type="project" value="UniProtKB-KW"/>
</dbReference>
<comment type="caution">
    <text evidence="6">The sequence shown here is derived from an EMBL/GenBank/DDBJ whole genome shotgun (WGS) entry which is preliminary data.</text>
</comment>
<dbReference type="SUPFAM" id="SSF55729">
    <property type="entry name" value="Acyl-CoA N-acyltransferases (Nat)"/>
    <property type="match status" value="1"/>
</dbReference>
<keyword evidence="2" id="KW-0238">DNA-binding</keyword>
<dbReference type="EMBL" id="QUNG01000002">
    <property type="protein sequence ID" value="REG85812.1"/>
    <property type="molecule type" value="Genomic_DNA"/>
</dbReference>
<dbReference type="GO" id="GO:0003700">
    <property type="term" value="F:DNA-binding transcription factor activity"/>
    <property type="evidence" value="ECO:0007669"/>
    <property type="project" value="InterPro"/>
</dbReference>
<keyword evidence="3" id="KW-0804">Transcription</keyword>
<dbReference type="PANTHER" id="PTHR43617">
    <property type="entry name" value="L-AMINO ACID N-ACETYLTRANSFERASE"/>
    <property type="match status" value="1"/>
</dbReference>
<dbReference type="Pfam" id="PF01047">
    <property type="entry name" value="MarR"/>
    <property type="match status" value="1"/>
</dbReference>
<dbReference type="SMART" id="SM00347">
    <property type="entry name" value="HTH_MARR"/>
    <property type="match status" value="1"/>
</dbReference>
<dbReference type="InterPro" id="IPR016181">
    <property type="entry name" value="Acyl_CoA_acyltransferase"/>
</dbReference>
<dbReference type="CDD" id="cd04301">
    <property type="entry name" value="NAT_SF"/>
    <property type="match status" value="1"/>
</dbReference>
<sequence length="314" mass="34829">MEQFGVLTLGSRLKRLSDFLFAEVQVIYEACDVPISSTYFPILSLLQVTRAMSVVELADSLKVSHPAISKQVSKMLQESLLIKVADPQDQRRTRLALSESGRAAMKCVQPVLKEMAVVLEQATQMPSSHFMAALLRLEQDLFDGGLAQKVLDRLRKVEVVDFQSHHRQAFHDLNMAWLMGFFPEQINAYDKALLADPEEHILQRGGHIFCALGRHGKDEKVLGTVAILPNDDGASISMLKLAVAEHCQGKGIAQQLIDCVVEYGKRQGVTCISLETASNLQAANALYVKNGFITKPAPKPSCYSRADRYMEKSL</sequence>
<dbReference type="PROSITE" id="PS51186">
    <property type="entry name" value="GNAT"/>
    <property type="match status" value="1"/>
</dbReference>
<evidence type="ECO:0000256" key="1">
    <source>
        <dbReference type="ARBA" id="ARBA00023015"/>
    </source>
</evidence>
<evidence type="ECO:0000256" key="3">
    <source>
        <dbReference type="ARBA" id="ARBA00023163"/>
    </source>
</evidence>
<dbReference type="InterPro" id="IPR036390">
    <property type="entry name" value="WH_DNA-bd_sf"/>
</dbReference>
<dbReference type="PROSITE" id="PS01117">
    <property type="entry name" value="HTH_MARR_1"/>
    <property type="match status" value="1"/>
</dbReference>
<name>A0A3E0DUK8_9GAMM</name>
<reference evidence="6 7" key="1">
    <citation type="submission" date="2018-08" db="EMBL/GenBank/DDBJ databases">
        <title>Genomic Encyclopedia of Type Strains, Phase III (KMG-III): the genomes of soil and plant-associated and newly described type strains.</title>
        <authorList>
            <person name="Whitman W."/>
        </authorList>
    </citation>
    <scope>NUCLEOTIDE SEQUENCE [LARGE SCALE GENOMIC DNA]</scope>
    <source>
        <strain evidence="6 7">CECT 7375</strain>
    </source>
</reference>
<dbReference type="PROSITE" id="PS50995">
    <property type="entry name" value="HTH_MARR_2"/>
    <property type="match status" value="1"/>
</dbReference>
<evidence type="ECO:0000313" key="6">
    <source>
        <dbReference type="EMBL" id="REG85812.1"/>
    </source>
</evidence>
<evidence type="ECO:0000256" key="2">
    <source>
        <dbReference type="ARBA" id="ARBA00023125"/>
    </source>
</evidence>
<dbReference type="Pfam" id="PF00583">
    <property type="entry name" value="Acetyltransf_1"/>
    <property type="match status" value="1"/>
</dbReference>
<dbReference type="GO" id="GO:0016747">
    <property type="term" value="F:acyltransferase activity, transferring groups other than amino-acyl groups"/>
    <property type="evidence" value="ECO:0007669"/>
    <property type="project" value="InterPro"/>
</dbReference>
<gene>
    <name evidence="6" type="ORF">DFP81_102351</name>
</gene>
<keyword evidence="1" id="KW-0805">Transcription regulation</keyword>
<dbReference type="InterPro" id="IPR000835">
    <property type="entry name" value="HTH_MarR-typ"/>
</dbReference>
<dbReference type="SUPFAM" id="SSF46785">
    <property type="entry name" value="Winged helix' DNA-binding domain"/>
    <property type="match status" value="1"/>
</dbReference>
<keyword evidence="7" id="KW-1185">Reference proteome</keyword>
<dbReference type="Gene3D" id="3.40.630.30">
    <property type="match status" value="1"/>
</dbReference>
<evidence type="ECO:0000259" key="5">
    <source>
        <dbReference type="PROSITE" id="PS51186"/>
    </source>
</evidence>
<dbReference type="InterPro" id="IPR050276">
    <property type="entry name" value="MshD_Acetyltransferase"/>
</dbReference>
<keyword evidence="6" id="KW-0808">Transferase</keyword>
<dbReference type="OrthoDB" id="1431064at2"/>
<dbReference type="AlphaFoldDB" id="A0A3E0DUK8"/>
<dbReference type="InterPro" id="IPR023187">
    <property type="entry name" value="Tscrpt_reg_MarR-type_CS"/>
</dbReference>